<name>A0ABS2GTL4_9BURK</name>
<feature type="signal peptide" evidence="11">
    <location>
        <begin position="1"/>
        <end position="20"/>
    </location>
</feature>
<comment type="subcellular location">
    <subcellularLocation>
        <location evidence="1">Cell outer membrane</location>
        <topology evidence="1">Multi-pass membrane protein</topology>
    </subcellularLocation>
</comment>
<dbReference type="PANTHER" id="PTHR34501">
    <property type="entry name" value="PROTEIN YDDL-RELATED"/>
    <property type="match status" value="1"/>
</dbReference>
<evidence type="ECO:0000256" key="10">
    <source>
        <dbReference type="ARBA" id="ARBA00023237"/>
    </source>
</evidence>
<evidence type="ECO:0000256" key="3">
    <source>
        <dbReference type="ARBA" id="ARBA00022448"/>
    </source>
</evidence>
<evidence type="ECO:0000256" key="8">
    <source>
        <dbReference type="ARBA" id="ARBA00023114"/>
    </source>
</evidence>
<feature type="domain" description="Porin" evidence="12">
    <location>
        <begin position="7"/>
        <end position="349"/>
    </location>
</feature>
<comment type="subunit">
    <text evidence="2">Homotrimer.</text>
</comment>
<evidence type="ECO:0000256" key="4">
    <source>
        <dbReference type="ARBA" id="ARBA00022452"/>
    </source>
</evidence>
<dbReference type="EMBL" id="JACJKX010000002">
    <property type="protein sequence ID" value="MBM6928087.1"/>
    <property type="molecule type" value="Genomic_DNA"/>
</dbReference>
<reference evidence="13 14" key="1">
    <citation type="journal article" date="2021" name="Sci. Rep.">
        <title>The distribution of antibiotic resistance genes in chicken gut microbiota commensals.</title>
        <authorList>
            <person name="Juricova H."/>
            <person name="Matiasovicova J."/>
            <person name="Kubasova T."/>
            <person name="Cejkova D."/>
            <person name="Rychlik I."/>
        </authorList>
    </citation>
    <scope>NUCLEOTIDE SEQUENCE [LARGE SCALE GENOMIC DNA]</scope>
    <source>
        <strain evidence="13 14">An562</strain>
    </source>
</reference>
<dbReference type="CDD" id="cd00342">
    <property type="entry name" value="gram_neg_porins"/>
    <property type="match status" value="1"/>
</dbReference>
<keyword evidence="3" id="KW-0813">Transport</keyword>
<evidence type="ECO:0000256" key="2">
    <source>
        <dbReference type="ARBA" id="ARBA00011233"/>
    </source>
</evidence>
<keyword evidence="5" id="KW-0812">Transmembrane</keyword>
<proteinExistence type="predicted"/>
<keyword evidence="8" id="KW-0626">Porin</keyword>
<dbReference type="Gene3D" id="2.40.160.10">
    <property type="entry name" value="Porin"/>
    <property type="match status" value="1"/>
</dbReference>
<dbReference type="InterPro" id="IPR023614">
    <property type="entry name" value="Porin_dom_sf"/>
</dbReference>
<evidence type="ECO:0000313" key="13">
    <source>
        <dbReference type="EMBL" id="MBM6928087.1"/>
    </source>
</evidence>
<dbReference type="InterPro" id="IPR033900">
    <property type="entry name" value="Gram_neg_porin_domain"/>
</dbReference>
<evidence type="ECO:0000256" key="11">
    <source>
        <dbReference type="SAM" id="SignalP"/>
    </source>
</evidence>
<accession>A0ABS2GTL4</accession>
<evidence type="ECO:0000256" key="1">
    <source>
        <dbReference type="ARBA" id="ARBA00004571"/>
    </source>
</evidence>
<sequence length="375" mass="40529">MKKTLAAVAVLGAFAGSAIAADVTLYGRIDEGLLYQRVDADQPHQSAENSWGLESGNMTSSRFGIKGSEQISEDLTVSFTLEQGFNPDDGSFGDDDRMFNREASLRVTTAYGELGFGRMGRVLSDAGTYSQRGEFILGSSWGGMTGGTELITDKTSSRLDNMITYKSPTFAGMTVYAQYAGGDTAAADSEEENTSKTDRYYGLAALGNWGAWSAMLGVEQTNYQSWFPATGTGEDVDDSIGVEASVAYDFGAVKTALTGRYFKDSAGYNTIVSDYQIERIDGYGVKLAAAAPVFGGTLQGMVGYMDAESSDDKEFGDLEVSRYTVALTYDYPLSKRMKLYTAASYTKDDFKDNNDSTNDAKPNNTAFVFGMAHYF</sequence>
<keyword evidence="14" id="KW-1185">Reference proteome</keyword>
<keyword evidence="6 11" id="KW-0732">Signal</keyword>
<protein>
    <submittedName>
        <fullName evidence="13">Porin</fullName>
    </submittedName>
</protein>
<dbReference type="Pfam" id="PF13609">
    <property type="entry name" value="Porin_4"/>
    <property type="match status" value="1"/>
</dbReference>
<dbReference type="RefSeq" id="WP_205049682.1">
    <property type="nucleotide sequence ID" value="NZ_JACJKX010000002.1"/>
</dbReference>
<feature type="chain" id="PRO_5045794817" evidence="11">
    <location>
        <begin position="21"/>
        <end position="375"/>
    </location>
</feature>
<comment type="caution">
    <text evidence="13">The sequence shown here is derived from an EMBL/GenBank/DDBJ whole genome shotgun (WGS) entry which is preliminary data.</text>
</comment>
<dbReference type="InterPro" id="IPR050298">
    <property type="entry name" value="Gram-neg_bact_OMP"/>
</dbReference>
<evidence type="ECO:0000256" key="7">
    <source>
        <dbReference type="ARBA" id="ARBA00023065"/>
    </source>
</evidence>
<keyword evidence="9" id="KW-0472">Membrane</keyword>
<keyword evidence="7" id="KW-0406">Ion transport</keyword>
<dbReference type="Proteomes" id="UP000777002">
    <property type="component" value="Unassembled WGS sequence"/>
</dbReference>
<organism evidence="13 14">
    <name type="scientific">Parasutterella secunda</name>
    <dbReference type="NCBI Taxonomy" id="626947"/>
    <lineage>
        <taxon>Bacteria</taxon>
        <taxon>Pseudomonadati</taxon>
        <taxon>Pseudomonadota</taxon>
        <taxon>Betaproteobacteria</taxon>
        <taxon>Burkholderiales</taxon>
        <taxon>Sutterellaceae</taxon>
        <taxon>Parasutterella</taxon>
    </lineage>
</organism>
<evidence type="ECO:0000256" key="6">
    <source>
        <dbReference type="ARBA" id="ARBA00022729"/>
    </source>
</evidence>
<dbReference type="SUPFAM" id="SSF56935">
    <property type="entry name" value="Porins"/>
    <property type="match status" value="1"/>
</dbReference>
<keyword evidence="10" id="KW-0998">Cell outer membrane</keyword>
<evidence type="ECO:0000256" key="5">
    <source>
        <dbReference type="ARBA" id="ARBA00022692"/>
    </source>
</evidence>
<evidence type="ECO:0000259" key="12">
    <source>
        <dbReference type="Pfam" id="PF13609"/>
    </source>
</evidence>
<dbReference type="PANTHER" id="PTHR34501:SF9">
    <property type="entry name" value="MAJOR OUTER MEMBRANE PROTEIN P.IA"/>
    <property type="match status" value="1"/>
</dbReference>
<evidence type="ECO:0000313" key="14">
    <source>
        <dbReference type="Proteomes" id="UP000777002"/>
    </source>
</evidence>
<gene>
    <name evidence="13" type="ORF">H5985_02210</name>
</gene>
<keyword evidence="4" id="KW-1134">Transmembrane beta strand</keyword>
<evidence type="ECO:0000256" key="9">
    <source>
        <dbReference type="ARBA" id="ARBA00023136"/>
    </source>
</evidence>